<feature type="domain" description="Thiolase C-terminal" evidence="7">
    <location>
        <begin position="289"/>
        <end position="427"/>
    </location>
</feature>
<evidence type="ECO:0000313" key="8">
    <source>
        <dbReference type="EMBL" id="RFF32207.1"/>
    </source>
</evidence>
<sequence>MPDNNLRRIAIVGGSRIPFCRSGSLYADQSNLDMLTAAFQGVVDRYNLSGKKLDQVIAGAVTTHSKDWNLAREAVLSTDLSPLTPAVTMQQACGTSLQAALLAGSQIASGEIECALVGGTDTTSDVPIVFKRRFAQRLMKLNKAKTFGQRLKAFKGFSFSELAPQPPRNSEPRTGLSMGQHCERMAQEWNITRKEQDELALESHRKAAEAWDAGFFDDLVRPHNGVIRDNIVRPDSTLEKLASLRPAFDRSGKGSLTAGNSTTLSDGSAAVLLASEDWVREHDLPVLAWLTHSRTAAVDYVDGDEGLLMAPTVAVAEMLQRAGLGLQDFDFYEIHEAFAAQVLCTLKAWESESYCTERLGLDGPLGSIDRSRMNVHGGSVAIGHPFAATGARIVGTLAHVLEKAGSGRGLISICTAGGMGVAAILERDNNGSGGGSGKKTAKKAAGKKSSKKKSAAKATRKKTAQKSETAAGGGESTASGES</sequence>
<organism evidence="8 9">
    <name type="scientific">Wenzhouxiangella sediminis</name>
    <dbReference type="NCBI Taxonomy" id="1792836"/>
    <lineage>
        <taxon>Bacteria</taxon>
        <taxon>Pseudomonadati</taxon>
        <taxon>Pseudomonadota</taxon>
        <taxon>Gammaproteobacteria</taxon>
        <taxon>Chromatiales</taxon>
        <taxon>Wenzhouxiangellaceae</taxon>
        <taxon>Wenzhouxiangella</taxon>
    </lineage>
</organism>
<dbReference type="PROSITE" id="PS00099">
    <property type="entry name" value="THIOLASE_3"/>
    <property type="match status" value="1"/>
</dbReference>
<dbReference type="Proteomes" id="UP000260351">
    <property type="component" value="Unassembled WGS sequence"/>
</dbReference>
<dbReference type="InterPro" id="IPR020610">
    <property type="entry name" value="Thiolase_AS"/>
</dbReference>
<dbReference type="CDD" id="cd00751">
    <property type="entry name" value="thiolase"/>
    <property type="match status" value="1"/>
</dbReference>
<feature type="compositionally biased region" description="Basic residues" evidence="5">
    <location>
        <begin position="439"/>
        <end position="464"/>
    </location>
</feature>
<evidence type="ECO:0000259" key="7">
    <source>
        <dbReference type="Pfam" id="PF02803"/>
    </source>
</evidence>
<dbReference type="InterPro" id="IPR002155">
    <property type="entry name" value="Thiolase"/>
</dbReference>
<name>A0A3E1KC73_9GAMM</name>
<keyword evidence="3 4" id="KW-0012">Acyltransferase</keyword>
<evidence type="ECO:0000256" key="4">
    <source>
        <dbReference type="RuleBase" id="RU003557"/>
    </source>
</evidence>
<dbReference type="OrthoDB" id="1402717at2"/>
<evidence type="ECO:0000259" key="6">
    <source>
        <dbReference type="Pfam" id="PF00108"/>
    </source>
</evidence>
<dbReference type="PANTHER" id="PTHR42689:SF1">
    <property type="entry name" value="ACETYL-COA ACYLTRANSFERASE FADA2 (3-KETOACYL-COA THIOLASE) (BETA-KETOTHIOLASE)-RELATED"/>
    <property type="match status" value="1"/>
</dbReference>
<dbReference type="Gene3D" id="3.40.47.10">
    <property type="match status" value="1"/>
</dbReference>
<dbReference type="InterPro" id="IPR020613">
    <property type="entry name" value="Thiolase_CS"/>
</dbReference>
<feature type="compositionally biased region" description="Low complexity" evidence="5">
    <location>
        <begin position="466"/>
        <end position="482"/>
    </location>
</feature>
<dbReference type="Pfam" id="PF02803">
    <property type="entry name" value="Thiolase_C"/>
    <property type="match status" value="1"/>
</dbReference>
<dbReference type="AlphaFoldDB" id="A0A3E1KC73"/>
<dbReference type="InterPro" id="IPR016039">
    <property type="entry name" value="Thiolase-like"/>
</dbReference>
<dbReference type="InterPro" id="IPR020617">
    <property type="entry name" value="Thiolase_C"/>
</dbReference>
<dbReference type="GO" id="GO:0005829">
    <property type="term" value="C:cytosol"/>
    <property type="evidence" value="ECO:0007669"/>
    <property type="project" value="TreeGrafter"/>
</dbReference>
<gene>
    <name evidence="8" type="ORF">DZC52_01700</name>
</gene>
<comment type="caution">
    <text evidence="8">The sequence shown here is derived from an EMBL/GenBank/DDBJ whole genome shotgun (WGS) entry which is preliminary data.</text>
</comment>
<dbReference type="GO" id="GO:0003985">
    <property type="term" value="F:acetyl-CoA C-acetyltransferase activity"/>
    <property type="evidence" value="ECO:0007669"/>
    <property type="project" value="UniProtKB-EC"/>
</dbReference>
<dbReference type="InterPro" id="IPR050521">
    <property type="entry name" value="3-ketoacyl-CoA_Thiolase"/>
</dbReference>
<accession>A0A3E1KC73</accession>
<dbReference type="EC" id="2.3.1.9" evidence="8"/>
<dbReference type="PROSITE" id="PS00737">
    <property type="entry name" value="THIOLASE_2"/>
    <property type="match status" value="1"/>
</dbReference>
<dbReference type="EMBL" id="QUZK01000012">
    <property type="protein sequence ID" value="RFF32207.1"/>
    <property type="molecule type" value="Genomic_DNA"/>
</dbReference>
<feature type="domain" description="Thiolase N-terminal" evidence="6">
    <location>
        <begin position="9"/>
        <end position="277"/>
    </location>
</feature>
<dbReference type="RefSeq" id="WP_116649389.1">
    <property type="nucleotide sequence ID" value="NZ_QUZK01000012.1"/>
</dbReference>
<dbReference type="SUPFAM" id="SSF53901">
    <property type="entry name" value="Thiolase-like"/>
    <property type="match status" value="2"/>
</dbReference>
<protein>
    <submittedName>
        <fullName evidence="8">Acetyl-CoA C-acetyltransferase</fullName>
        <ecNumber evidence="8">2.3.1.9</ecNumber>
    </submittedName>
</protein>
<evidence type="ECO:0000256" key="5">
    <source>
        <dbReference type="SAM" id="MobiDB-lite"/>
    </source>
</evidence>
<keyword evidence="9" id="KW-1185">Reference proteome</keyword>
<feature type="region of interest" description="Disordered" evidence="5">
    <location>
        <begin position="428"/>
        <end position="482"/>
    </location>
</feature>
<dbReference type="PANTHER" id="PTHR42689">
    <property type="entry name" value="ACETYL-COA ACYLTRANSFERASE FADA2 (3-KETOACYL-COA THIOLASE) (BETA-KETOTHIOLASE)-RELATED"/>
    <property type="match status" value="1"/>
</dbReference>
<dbReference type="NCBIfam" id="TIGR01930">
    <property type="entry name" value="AcCoA-C-Actrans"/>
    <property type="match status" value="1"/>
</dbReference>
<proteinExistence type="inferred from homology"/>
<dbReference type="NCBIfam" id="NF006740">
    <property type="entry name" value="PRK09268.1"/>
    <property type="match status" value="1"/>
</dbReference>
<evidence type="ECO:0000256" key="1">
    <source>
        <dbReference type="ARBA" id="ARBA00010982"/>
    </source>
</evidence>
<evidence type="ECO:0000256" key="2">
    <source>
        <dbReference type="ARBA" id="ARBA00022679"/>
    </source>
</evidence>
<comment type="similarity">
    <text evidence="1 4">Belongs to the thiolase-like superfamily. Thiolase family.</text>
</comment>
<dbReference type="InterPro" id="IPR020616">
    <property type="entry name" value="Thiolase_N"/>
</dbReference>
<evidence type="ECO:0000313" key="9">
    <source>
        <dbReference type="Proteomes" id="UP000260351"/>
    </source>
</evidence>
<keyword evidence="2 4" id="KW-0808">Transferase</keyword>
<dbReference type="Pfam" id="PF00108">
    <property type="entry name" value="Thiolase_N"/>
    <property type="match status" value="1"/>
</dbReference>
<evidence type="ECO:0000256" key="3">
    <source>
        <dbReference type="ARBA" id="ARBA00023315"/>
    </source>
</evidence>
<reference evidence="8 9" key="1">
    <citation type="submission" date="2018-08" db="EMBL/GenBank/DDBJ databases">
        <title>Wenzhouxiangella salilacus sp. nov., a novel bacterium isolated from a saline lake in Xinjiang Province, China.</title>
        <authorList>
            <person name="Han S."/>
        </authorList>
    </citation>
    <scope>NUCLEOTIDE SEQUENCE [LARGE SCALE GENOMIC DNA]</scope>
    <source>
        <strain evidence="8 9">XDB06</strain>
    </source>
</reference>